<name>A0A1Z4VRP8_9GAMM</name>
<evidence type="ECO:0000256" key="8">
    <source>
        <dbReference type="RuleBase" id="RU003355"/>
    </source>
</evidence>
<dbReference type="InterPro" id="IPR003367">
    <property type="entry name" value="Thrombospondin_3-like_rpt"/>
</dbReference>
<dbReference type="Pfam" id="PF00404">
    <property type="entry name" value="Dockerin_1"/>
    <property type="match status" value="1"/>
</dbReference>
<evidence type="ECO:0000256" key="5">
    <source>
        <dbReference type="ARBA" id="ARBA00022825"/>
    </source>
</evidence>
<dbReference type="GO" id="GO:0004553">
    <property type="term" value="F:hydrolase activity, hydrolyzing O-glycosyl compounds"/>
    <property type="evidence" value="ECO:0007669"/>
    <property type="project" value="InterPro"/>
</dbReference>
<evidence type="ECO:0000256" key="1">
    <source>
        <dbReference type="ARBA" id="ARBA00011073"/>
    </source>
</evidence>
<evidence type="ECO:0000256" key="3">
    <source>
        <dbReference type="ARBA" id="ARBA00022729"/>
    </source>
</evidence>
<dbReference type="PRINTS" id="PR00723">
    <property type="entry name" value="SUBTILISIN"/>
</dbReference>
<feature type="compositionally biased region" description="Basic and acidic residues" evidence="9">
    <location>
        <begin position="376"/>
        <end position="386"/>
    </location>
</feature>
<keyword evidence="2 7" id="KW-0645">Protease</keyword>
<dbReference type="AlphaFoldDB" id="A0A1Z4VRP8"/>
<dbReference type="GO" id="GO:0005509">
    <property type="term" value="F:calcium ion binding"/>
    <property type="evidence" value="ECO:0007669"/>
    <property type="project" value="InterPro"/>
</dbReference>
<dbReference type="InterPro" id="IPR015500">
    <property type="entry name" value="Peptidase_S8_subtilisin-rel"/>
</dbReference>
<dbReference type="KEGG" id="ttc:FOKN1_1929"/>
<evidence type="ECO:0000256" key="9">
    <source>
        <dbReference type="SAM" id="MobiDB-lite"/>
    </source>
</evidence>
<dbReference type="Gene3D" id="4.10.1080.10">
    <property type="entry name" value="TSP type-3 repeat"/>
    <property type="match status" value="1"/>
</dbReference>
<protein>
    <submittedName>
        <fullName evidence="11">Subtilisin-like serine proteases</fullName>
    </submittedName>
</protein>
<keyword evidence="12" id="KW-1185">Reference proteome</keyword>
<gene>
    <name evidence="11" type="ORF">FOKN1_1929</name>
</gene>
<dbReference type="PROSITE" id="PS00136">
    <property type="entry name" value="SUBTILASE_ASP"/>
    <property type="match status" value="1"/>
</dbReference>
<feature type="active site" description="Charge relay system" evidence="6 7">
    <location>
        <position position="67"/>
    </location>
</feature>
<feature type="domain" description="Dockerin" evidence="10">
    <location>
        <begin position="446"/>
        <end position="505"/>
    </location>
</feature>
<dbReference type="SUPFAM" id="SSF52743">
    <property type="entry name" value="Subtilisin-like"/>
    <property type="match status" value="1"/>
</dbReference>
<dbReference type="PROSITE" id="PS00138">
    <property type="entry name" value="SUBTILASE_SER"/>
    <property type="match status" value="1"/>
</dbReference>
<evidence type="ECO:0000256" key="6">
    <source>
        <dbReference type="PIRSR" id="PIRSR615500-1"/>
    </source>
</evidence>
<evidence type="ECO:0000313" key="11">
    <source>
        <dbReference type="EMBL" id="BAZ94309.1"/>
    </source>
</evidence>
<dbReference type="PANTHER" id="PTHR43806">
    <property type="entry name" value="PEPTIDASE S8"/>
    <property type="match status" value="1"/>
</dbReference>
<sequence length="509" mass="52535">MGIDLPAAAAERLRHHPLVADVEQARSFELHAQQLPTGIDRINAELHPGAGIDGSESLVDVDIAIIDTGVELNHPDLNVYQYAYCYQKTPRSGTCNTGDSRANDVQGHGTHVAGIAAARDNGIGVVGVAPGARIWALNVFGTDPGAGTGLLEIIAALDYVIANAAQIEVVNMSLGFTHDGTGSRNFNEAIDNTLAAGITVVTSAGNDAIDVMYTSPADHPGVITVSALADGDGRIGARGSLGFTYATADGKCTEKQDDSFACFSNYGTGVDIMAPGVEIHSTYLDDDYEYLHGTSMASPHVAGAAALYLAANPGAGPADVKAALIAMGDPAPCGASLSLCGDDPDGIQEPLVLLAPHPDTDADTVLDDLDNCPDVHNPDQADRDGDGIGDVCDSDGDGIDNGSDNCPDTANADQRDQDGDGIGDACDNCILHANAPQRDTDGDGYGNRCDADFNNDGAVNFSDLAYLKSAFFSTDPHADLNGDGAVNFADLAILKSFFFSTPGPSALDP</sequence>
<dbReference type="PROSITE" id="PS51892">
    <property type="entry name" value="SUBTILASE"/>
    <property type="match status" value="1"/>
</dbReference>
<dbReference type="InterPro" id="IPR017897">
    <property type="entry name" value="Thrombospondin_3_rpt"/>
</dbReference>
<evidence type="ECO:0000313" key="12">
    <source>
        <dbReference type="Proteomes" id="UP000218765"/>
    </source>
</evidence>
<reference evidence="11 12" key="1">
    <citation type="submission" date="2017-05" db="EMBL/GenBank/DDBJ databases">
        <title>Thiocyanate degradation by Thiohalobacter thiocyanaticus FOKN1.</title>
        <authorList>
            <person name="Oshiki M."/>
            <person name="Fukushima T."/>
            <person name="Kawano S."/>
            <person name="Nakagawa J."/>
        </authorList>
    </citation>
    <scope>NUCLEOTIDE SEQUENCE [LARGE SCALE GENOMIC DNA]</scope>
    <source>
        <strain evidence="11 12">FOKN1</strain>
    </source>
</reference>
<dbReference type="Gene3D" id="3.40.50.200">
    <property type="entry name" value="Peptidase S8/S53 domain"/>
    <property type="match status" value="1"/>
</dbReference>
<organism evidence="11 12">
    <name type="scientific">Thiohalobacter thiocyanaticus</name>
    <dbReference type="NCBI Taxonomy" id="585455"/>
    <lineage>
        <taxon>Bacteria</taxon>
        <taxon>Pseudomonadati</taxon>
        <taxon>Pseudomonadota</taxon>
        <taxon>Gammaproteobacteria</taxon>
        <taxon>Thiohalobacterales</taxon>
        <taxon>Thiohalobacteraceae</taxon>
        <taxon>Thiohalobacter</taxon>
    </lineage>
</organism>
<dbReference type="InterPro" id="IPR036439">
    <property type="entry name" value="Dockerin_dom_sf"/>
</dbReference>
<dbReference type="GO" id="GO:0007155">
    <property type="term" value="P:cell adhesion"/>
    <property type="evidence" value="ECO:0007669"/>
    <property type="project" value="InterPro"/>
</dbReference>
<dbReference type="GO" id="GO:0000272">
    <property type="term" value="P:polysaccharide catabolic process"/>
    <property type="evidence" value="ECO:0007669"/>
    <property type="project" value="InterPro"/>
</dbReference>
<dbReference type="SUPFAM" id="SSF103647">
    <property type="entry name" value="TSP type-3 repeat"/>
    <property type="match status" value="2"/>
</dbReference>
<proteinExistence type="inferred from homology"/>
<dbReference type="InterPro" id="IPR023828">
    <property type="entry name" value="Peptidase_S8_Ser-AS"/>
</dbReference>
<evidence type="ECO:0000256" key="2">
    <source>
        <dbReference type="ARBA" id="ARBA00022670"/>
    </source>
</evidence>
<dbReference type="PROSITE" id="PS00018">
    <property type="entry name" value="EF_HAND_1"/>
    <property type="match status" value="2"/>
</dbReference>
<accession>A0A1Z4VRP8</accession>
<dbReference type="InterPro" id="IPR023827">
    <property type="entry name" value="Peptidase_S8_Asp-AS"/>
</dbReference>
<dbReference type="Pfam" id="PF00082">
    <property type="entry name" value="Peptidase_S8"/>
    <property type="match status" value="1"/>
</dbReference>
<dbReference type="InterPro" id="IPR002105">
    <property type="entry name" value="Dockerin_1_rpt"/>
</dbReference>
<feature type="active site" description="Charge relay system" evidence="6 7">
    <location>
        <position position="108"/>
    </location>
</feature>
<feature type="active site" description="Charge relay system" evidence="6 7">
    <location>
        <position position="295"/>
    </location>
</feature>
<evidence type="ECO:0000259" key="10">
    <source>
        <dbReference type="PROSITE" id="PS51766"/>
    </source>
</evidence>
<keyword evidence="3" id="KW-0732">Signal</keyword>
<dbReference type="Proteomes" id="UP000218765">
    <property type="component" value="Chromosome"/>
</dbReference>
<dbReference type="InterPro" id="IPR000209">
    <property type="entry name" value="Peptidase_S8/S53_dom"/>
</dbReference>
<dbReference type="PROSITE" id="PS51234">
    <property type="entry name" value="TSP3"/>
    <property type="match status" value="1"/>
</dbReference>
<dbReference type="InterPro" id="IPR022398">
    <property type="entry name" value="Peptidase_S8_His-AS"/>
</dbReference>
<feature type="compositionally biased region" description="Acidic residues" evidence="9">
    <location>
        <begin position="361"/>
        <end position="371"/>
    </location>
</feature>
<dbReference type="PANTHER" id="PTHR43806:SF11">
    <property type="entry name" value="CEREVISIN-RELATED"/>
    <property type="match status" value="1"/>
</dbReference>
<feature type="region of interest" description="Disordered" evidence="9">
    <location>
        <begin position="358"/>
        <end position="419"/>
    </location>
</feature>
<dbReference type="GO" id="GO:0005615">
    <property type="term" value="C:extracellular space"/>
    <property type="evidence" value="ECO:0007669"/>
    <property type="project" value="TreeGrafter"/>
</dbReference>
<dbReference type="Gene3D" id="1.10.1330.10">
    <property type="entry name" value="Dockerin domain"/>
    <property type="match status" value="1"/>
</dbReference>
<dbReference type="PROSITE" id="PS51766">
    <property type="entry name" value="DOCKERIN"/>
    <property type="match status" value="1"/>
</dbReference>
<keyword evidence="4 7" id="KW-0378">Hydrolase</keyword>
<comment type="similarity">
    <text evidence="1 7 8">Belongs to the peptidase S8 family.</text>
</comment>
<dbReference type="InterPro" id="IPR028974">
    <property type="entry name" value="TSP_type-3_rpt"/>
</dbReference>
<keyword evidence="5 7" id="KW-0720">Serine protease</keyword>
<dbReference type="InterPro" id="IPR050131">
    <property type="entry name" value="Peptidase_S8_subtilisin-like"/>
</dbReference>
<dbReference type="InterPro" id="IPR036852">
    <property type="entry name" value="Peptidase_S8/S53_dom_sf"/>
</dbReference>
<dbReference type="GO" id="GO:0004252">
    <property type="term" value="F:serine-type endopeptidase activity"/>
    <property type="evidence" value="ECO:0007669"/>
    <property type="project" value="UniProtKB-UniRule"/>
</dbReference>
<dbReference type="InterPro" id="IPR018247">
    <property type="entry name" value="EF_Hand_1_Ca_BS"/>
</dbReference>
<dbReference type="EMBL" id="AP018052">
    <property type="protein sequence ID" value="BAZ94309.1"/>
    <property type="molecule type" value="Genomic_DNA"/>
</dbReference>
<dbReference type="GO" id="GO:0006508">
    <property type="term" value="P:proteolysis"/>
    <property type="evidence" value="ECO:0007669"/>
    <property type="project" value="UniProtKB-KW"/>
</dbReference>
<dbReference type="Pfam" id="PF02412">
    <property type="entry name" value="TSP_3"/>
    <property type="match status" value="3"/>
</dbReference>
<dbReference type="PROSITE" id="PS00137">
    <property type="entry name" value="SUBTILASE_HIS"/>
    <property type="match status" value="1"/>
</dbReference>
<evidence type="ECO:0000256" key="4">
    <source>
        <dbReference type="ARBA" id="ARBA00022801"/>
    </source>
</evidence>
<evidence type="ECO:0000256" key="7">
    <source>
        <dbReference type="PROSITE-ProRule" id="PRU01240"/>
    </source>
</evidence>
<dbReference type="InterPro" id="IPR016134">
    <property type="entry name" value="Dockerin_dom"/>
</dbReference>